<evidence type="ECO:0000256" key="12">
    <source>
        <dbReference type="ARBA" id="ARBA00023316"/>
    </source>
</evidence>
<evidence type="ECO:0000256" key="1">
    <source>
        <dbReference type="ARBA" id="ARBA00004496"/>
    </source>
</evidence>
<dbReference type="GO" id="GO:0008763">
    <property type="term" value="F:UDP-N-acetylmuramate-L-alanine ligase activity"/>
    <property type="evidence" value="ECO:0007669"/>
    <property type="project" value="UniProtKB-UniRule"/>
</dbReference>
<keyword evidence="15" id="KW-0812">Transmembrane</keyword>
<dbReference type="Pfam" id="PF02875">
    <property type="entry name" value="Mur_ligase_C"/>
    <property type="match status" value="1"/>
</dbReference>
<dbReference type="SUPFAM" id="SSF51984">
    <property type="entry name" value="MurCD N-terminal domain"/>
    <property type="match status" value="1"/>
</dbReference>
<protein>
    <recommendedName>
        <fullName evidence="3 14">UDP-N-acetylmuramate--L-alanine ligase</fullName>
        <ecNumber evidence="3 14">6.3.2.8</ecNumber>
    </recommendedName>
    <alternativeName>
        <fullName evidence="14">UDP-N-acetylmuramoyl-L-alanine synthetase</fullName>
    </alternativeName>
</protein>
<keyword evidence="9 14" id="KW-0133">Cell shape</keyword>
<keyword evidence="12 14" id="KW-0961">Cell wall biogenesis/degradation</keyword>
<dbReference type="InterPro" id="IPR013221">
    <property type="entry name" value="Mur_ligase_cen"/>
</dbReference>
<dbReference type="InterPro" id="IPR050061">
    <property type="entry name" value="MurCDEF_pg_biosynth"/>
</dbReference>
<evidence type="ECO:0000256" key="10">
    <source>
        <dbReference type="ARBA" id="ARBA00022984"/>
    </source>
</evidence>
<comment type="similarity">
    <text evidence="14">Belongs to the MurCDEF family.</text>
</comment>
<dbReference type="Pfam" id="PF08245">
    <property type="entry name" value="Mur_ligase_M"/>
    <property type="match status" value="1"/>
</dbReference>
<dbReference type="GO" id="GO:0071555">
    <property type="term" value="P:cell wall organization"/>
    <property type="evidence" value="ECO:0007669"/>
    <property type="project" value="UniProtKB-KW"/>
</dbReference>
<dbReference type="Pfam" id="PF01225">
    <property type="entry name" value="Mur_ligase"/>
    <property type="match status" value="1"/>
</dbReference>
<evidence type="ECO:0000256" key="5">
    <source>
        <dbReference type="ARBA" id="ARBA00022598"/>
    </source>
</evidence>
<evidence type="ECO:0000256" key="2">
    <source>
        <dbReference type="ARBA" id="ARBA00004752"/>
    </source>
</evidence>
<comment type="catalytic activity">
    <reaction evidence="13 14">
        <text>UDP-N-acetyl-alpha-D-muramate + L-alanine + ATP = UDP-N-acetyl-alpha-D-muramoyl-L-alanine + ADP + phosphate + H(+)</text>
        <dbReference type="Rhea" id="RHEA:23372"/>
        <dbReference type="ChEBI" id="CHEBI:15378"/>
        <dbReference type="ChEBI" id="CHEBI:30616"/>
        <dbReference type="ChEBI" id="CHEBI:43474"/>
        <dbReference type="ChEBI" id="CHEBI:57972"/>
        <dbReference type="ChEBI" id="CHEBI:70757"/>
        <dbReference type="ChEBI" id="CHEBI:83898"/>
        <dbReference type="ChEBI" id="CHEBI:456216"/>
        <dbReference type="EC" id="6.3.2.8"/>
    </reaction>
</comment>
<evidence type="ECO:0000256" key="14">
    <source>
        <dbReference type="HAMAP-Rule" id="MF_00046"/>
    </source>
</evidence>
<sequence length="463" mass="49467">MLSSQRIHFVGVGGAGMSAIAVVLLAKGVEVSGSDLKESRNTHRLEELGARIFIGHRAENVEGADVLVVSSAVPERNRELKRAKELGLTILPRAAMLNLVMGESKGIAVAGTHGKTTTTSMVAMIMKESGLDPSYIIGGELNDVGSNAHAGSGEYLIAEADESDGSFLLLNPWAEIVTNVEEDHLDFFEGREEIVDYFRRFVSLPPAGGIVVLSGDDPGCRLLAGFSKAREVTFGEGEQCDLYLRDLKLMAGGSNFEVLREGVSLGRITLAIPGSHNVHNAMAALALTLSLDVDFAAAARALAAFRGVMRRYQLIDEVGGIRLVDDYAHHPSEVKTTLKAARLEGPDRLVCMFQPHRYSRTAALFREFGEALLGADTVILTDVYAAGEEPLPGINGKLIVNAVLEADPSKEVVYIPKRSMLGEAAARMLRPGDLVLTMGAGDISQCASELAGILRGEKPEDCG</sequence>
<dbReference type="GO" id="GO:0008360">
    <property type="term" value="P:regulation of cell shape"/>
    <property type="evidence" value="ECO:0007669"/>
    <property type="project" value="UniProtKB-KW"/>
</dbReference>
<reference evidence="19 20" key="1">
    <citation type="journal article" date="2016" name="Nat. Commun.">
        <title>Thousands of microbial genomes shed light on interconnected biogeochemical processes in an aquifer system.</title>
        <authorList>
            <person name="Anantharaman K."/>
            <person name="Brown C.T."/>
            <person name="Hug L.A."/>
            <person name="Sharon I."/>
            <person name="Castelle C.J."/>
            <person name="Probst A.J."/>
            <person name="Thomas B.C."/>
            <person name="Singh A."/>
            <person name="Wilkins M.J."/>
            <person name="Karaoz U."/>
            <person name="Brodie E.L."/>
            <person name="Williams K.H."/>
            <person name="Hubbard S.S."/>
            <person name="Banfield J.F."/>
        </authorList>
    </citation>
    <scope>NUCLEOTIDE SEQUENCE [LARGE SCALE GENOMIC DNA]</scope>
</reference>
<comment type="subcellular location">
    <subcellularLocation>
        <location evidence="1 14">Cytoplasm</location>
    </subcellularLocation>
</comment>
<evidence type="ECO:0000256" key="15">
    <source>
        <dbReference type="SAM" id="Phobius"/>
    </source>
</evidence>
<dbReference type="Gene3D" id="3.40.1190.10">
    <property type="entry name" value="Mur-like, catalytic domain"/>
    <property type="match status" value="1"/>
</dbReference>
<keyword evidence="4 14" id="KW-0963">Cytoplasm</keyword>
<keyword evidence="11 14" id="KW-0131">Cell cycle</keyword>
<dbReference type="PANTHER" id="PTHR43445:SF3">
    <property type="entry name" value="UDP-N-ACETYLMURAMATE--L-ALANINE LIGASE"/>
    <property type="match status" value="1"/>
</dbReference>
<evidence type="ECO:0000256" key="7">
    <source>
        <dbReference type="ARBA" id="ARBA00022741"/>
    </source>
</evidence>
<keyword evidence="10 14" id="KW-0573">Peptidoglycan synthesis</keyword>
<dbReference type="SUPFAM" id="SSF53244">
    <property type="entry name" value="MurD-like peptide ligases, peptide-binding domain"/>
    <property type="match status" value="1"/>
</dbReference>
<dbReference type="InterPro" id="IPR004101">
    <property type="entry name" value="Mur_ligase_C"/>
</dbReference>
<keyword evidence="8 14" id="KW-0067">ATP-binding</keyword>
<evidence type="ECO:0000256" key="11">
    <source>
        <dbReference type="ARBA" id="ARBA00023306"/>
    </source>
</evidence>
<comment type="pathway">
    <text evidence="2 14">Cell wall biogenesis; peptidoglycan biosynthesis.</text>
</comment>
<dbReference type="NCBIfam" id="TIGR01082">
    <property type="entry name" value="murC"/>
    <property type="match status" value="1"/>
</dbReference>
<dbReference type="Gene3D" id="3.90.190.20">
    <property type="entry name" value="Mur ligase, C-terminal domain"/>
    <property type="match status" value="1"/>
</dbReference>
<dbReference type="InterPro" id="IPR000713">
    <property type="entry name" value="Mur_ligase_N"/>
</dbReference>
<dbReference type="GO" id="GO:0009252">
    <property type="term" value="P:peptidoglycan biosynthetic process"/>
    <property type="evidence" value="ECO:0007669"/>
    <property type="project" value="UniProtKB-UniRule"/>
</dbReference>
<accession>A0A1F2WRU6</accession>
<dbReference type="Gene3D" id="3.40.50.720">
    <property type="entry name" value="NAD(P)-binding Rossmann-like Domain"/>
    <property type="match status" value="1"/>
</dbReference>
<dbReference type="EMBL" id="MELK01000013">
    <property type="protein sequence ID" value="OFW59604.1"/>
    <property type="molecule type" value="Genomic_DNA"/>
</dbReference>
<evidence type="ECO:0000256" key="8">
    <source>
        <dbReference type="ARBA" id="ARBA00022840"/>
    </source>
</evidence>
<organism evidence="19 20">
    <name type="scientific">Candidatus Solincola sediminis</name>
    <dbReference type="NCBI Taxonomy" id="1797199"/>
    <lineage>
        <taxon>Bacteria</taxon>
        <taxon>Bacillati</taxon>
        <taxon>Actinomycetota</taxon>
        <taxon>Candidatus Geothermincolia</taxon>
        <taxon>Candidatus Geothermincolales</taxon>
        <taxon>Candidatus Geothermincolaceae</taxon>
        <taxon>Candidatus Solincola</taxon>
    </lineage>
</organism>
<dbReference type="HAMAP" id="MF_00046">
    <property type="entry name" value="MurC"/>
    <property type="match status" value="1"/>
</dbReference>
<evidence type="ECO:0000259" key="18">
    <source>
        <dbReference type="Pfam" id="PF08245"/>
    </source>
</evidence>
<evidence type="ECO:0000256" key="13">
    <source>
        <dbReference type="ARBA" id="ARBA00047833"/>
    </source>
</evidence>
<feature type="domain" description="Mur ligase central" evidence="18">
    <location>
        <begin position="109"/>
        <end position="287"/>
    </location>
</feature>
<proteinExistence type="inferred from homology"/>
<evidence type="ECO:0000256" key="3">
    <source>
        <dbReference type="ARBA" id="ARBA00012211"/>
    </source>
</evidence>
<evidence type="ECO:0000256" key="4">
    <source>
        <dbReference type="ARBA" id="ARBA00022490"/>
    </source>
</evidence>
<keyword evidence="6 14" id="KW-0132">Cell division</keyword>
<feature type="transmembrane region" description="Helical" evidence="15">
    <location>
        <begin position="7"/>
        <end position="26"/>
    </location>
</feature>
<comment type="caution">
    <text evidence="19">The sequence shown here is derived from an EMBL/GenBank/DDBJ whole genome shotgun (WGS) entry which is preliminary data.</text>
</comment>
<evidence type="ECO:0000259" key="16">
    <source>
        <dbReference type="Pfam" id="PF01225"/>
    </source>
</evidence>
<dbReference type="PANTHER" id="PTHR43445">
    <property type="entry name" value="UDP-N-ACETYLMURAMATE--L-ALANINE LIGASE-RELATED"/>
    <property type="match status" value="1"/>
</dbReference>
<dbReference type="AlphaFoldDB" id="A0A1F2WRU6"/>
<evidence type="ECO:0000259" key="17">
    <source>
        <dbReference type="Pfam" id="PF02875"/>
    </source>
</evidence>
<keyword evidence="15" id="KW-1133">Transmembrane helix</keyword>
<evidence type="ECO:0000256" key="6">
    <source>
        <dbReference type="ARBA" id="ARBA00022618"/>
    </source>
</evidence>
<dbReference type="GO" id="GO:0051301">
    <property type="term" value="P:cell division"/>
    <property type="evidence" value="ECO:0007669"/>
    <property type="project" value="UniProtKB-KW"/>
</dbReference>
<comment type="function">
    <text evidence="14">Cell wall formation.</text>
</comment>
<dbReference type="GO" id="GO:0005524">
    <property type="term" value="F:ATP binding"/>
    <property type="evidence" value="ECO:0007669"/>
    <property type="project" value="UniProtKB-UniRule"/>
</dbReference>
<feature type="domain" description="Mur ligase C-terminal" evidence="17">
    <location>
        <begin position="310"/>
        <end position="441"/>
    </location>
</feature>
<keyword evidence="5 14" id="KW-0436">Ligase</keyword>
<dbReference type="InterPro" id="IPR036615">
    <property type="entry name" value="Mur_ligase_C_dom_sf"/>
</dbReference>
<evidence type="ECO:0000256" key="9">
    <source>
        <dbReference type="ARBA" id="ARBA00022960"/>
    </source>
</evidence>
<dbReference type="UniPathway" id="UPA00219"/>
<name>A0A1F2WRU6_9ACTN</name>
<keyword evidence="7 14" id="KW-0547">Nucleotide-binding</keyword>
<dbReference type="InterPro" id="IPR036565">
    <property type="entry name" value="Mur-like_cat_sf"/>
</dbReference>
<dbReference type="EC" id="6.3.2.8" evidence="3 14"/>
<evidence type="ECO:0000313" key="19">
    <source>
        <dbReference type="EMBL" id="OFW59604.1"/>
    </source>
</evidence>
<dbReference type="SUPFAM" id="SSF53623">
    <property type="entry name" value="MurD-like peptide ligases, catalytic domain"/>
    <property type="match status" value="1"/>
</dbReference>
<keyword evidence="15" id="KW-0472">Membrane</keyword>
<feature type="binding site" evidence="14">
    <location>
        <begin position="111"/>
        <end position="117"/>
    </location>
    <ligand>
        <name>ATP</name>
        <dbReference type="ChEBI" id="CHEBI:30616"/>
    </ligand>
</feature>
<dbReference type="STRING" id="1797197.A2Y75_01330"/>
<feature type="domain" description="Mur ligase N-terminal catalytic" evidence="16">
    <location>
        <begin position="6"/>
        <end position="101"/>
    </location>
</feature>
<gene>
    <name evidence="14" type="primary">murC</name>
    <name evidence="19" type="ORF">A2Y75_01330</name>
</gene>
<dbReference type="Proteomes" id="UP000177876">
    <property type="component" value="Unassembled WGS sequence"/>
</dbReference>
<evidence type="ECO:0000313" key="20">
    <source>
        <dbReference type="Proteomes" id="UP000177876"/>
    </source>
</evidence>
<dbReference type="GO" id="GO:0005737">
    <property type="term" value="C:cytoplasm"/>
    <property type="evidence" value="ECO:0007669"/>
    <property type="project" value="UniProtKB-SubCell"/>
</dbReference>
<dbReference type="InterPro" id="IPR005758">
    <property type="entry name" value="UDP-N-AcMur_Ala_ligase_MurC"/>
</dbReference>